<name>A0A915I165_ROMCU</name>
<accession>A0A915I165</accession>
<protein>
    <submittedName>
        <fullName evidence="2">Uncharacterized protein</fullName>
    </submittedName>
</protein>
<organism evidence="1 2">
    <name type="scientific">Romanomermis culicivorax</name>
    <name type="common">Nematode worm</name>
    <dbReference type="NCBI Taxonomy" id="13658"/>
    <lineage>
        <taxon>Eukaryota</taxon>
        <taxon>Metazoa</taxon>
        <taxon>Ecdysozoa</taxon>
        <taxon>Nematoda</taxon>
        <taxon>Enoplea</taxon>
        <taxon>Dorylaimia</taxon>
        <taxon>Mermithida</taxon>
        <taxon>Mermithoidea</taxon>
        <taxon>Mermithidae</taxon>
        <taxon>Romanomermis</taxon>
    </lineage>
</organism>
<sequence length="59" mass="6964">MPRSHWKTNLVPQRADEMREVNNSMGKQFARYISFTLTNGQTNIIHTTGLKEKEWAMRL</sequence>
<reference evidence="2" key="1">
    <citation type="submission" date="2022-11" db="UniProtKB">
        <authorList>
            <consortium name="WormBaseParasite"/>
        </authorList>
    </citation>
    <scope>IDENTIFICATION</scope>
</reference>
<keyword evidence="1" id="KW-1185">Reference proteome</keyword>
<evidence type="ECO:0000313" key="2">
    <source>
        <dbReference type="WBParaSite" id="nRc.2.0.1.t07882-RA"/>
    </source>
</evidence>
<proteinExistence type="predicted"/>
<dbReference type="WBParaSite" id="nRc.2.0.1.t07882-RA">
    <property type="protein sequence ID" value="nRc.2.0.1.t07882-RA"/>
    <property type="gene ID" value="nRc.2.0.1.g07882"/>
</dbReference>
<dbReference type="AlphaFoldDB" id="A0A915I165"/>
<dbReference type="Proteomes" id="UP000887565">
    <property type="component" value="Unplaced"/>
</dbReference>
<evidence type="ECO:0000313" key="1">
    <source>
        <dbReference type="Proteomes" id="UP000887565"/>
    </source>
</evidence>